<feature type="domain" description="Response regulatory" evidence="1">
    <location>
        <begin position="31"/>
        <end position="147"/>
    </location>
</feature>
<dbReference type="InterPro" id="IPR043128">
    <property type="entry name" value="Rev_trsase/Diguanyl_cyclase"/>
</dbReference>
<dbReference type="SMART" id="SM00052">
    <property type="entry name" value="EAL"/>
    <property type="match status" value="1"/>
</dbReference>
<evidence type="ECO:0000259" key="2">
    <source>
        <dbReference type="PROSITE" id="PS50883"/>
    </source>
</evidence>
<dbReference type="InterPro" id="IPR029787">
    <property type="entry name" value="Nucleotide_cyclase"/>
</dbReference>
<dbReference type="InterPro" id="IPR001633">
    <property type="entry name" value="EAL_dom"/>
</dbReference>
<dbReference type="SMART" id="SM00267">
    <property type="entry name" value="GGDEF"/>
    <property type="match status" value="1"/>
</dbReference>
<dbReference type="CDD" id="cd01949">
    <property type="entry name" value="GGDEF"/>
    <property type="match status" value="1"/>
</dbReference>
<dbReference type="InterPro" id="IPR011006">
    <property type="entry name" value="CheY-like_superfamily"/>
</dbReference>
<dbReference type="SUPFAM" id="SSF141868">
    <property type="entry name" value="EAL domain-like"/>
    <property type="match status" value="1"/>
</dbReference>
<dbReference type="FunFam" id="3.30.70.270:FF:000001">
    <property type="entry name" value="Diguanylate cyclase domain protein"/>
    <property type="match status" value="1"/>
</dbReference>
<protein>
    <submittedName>
        <fullName evidence="4">Two-component transcriptional response regulator, LuxR family</fullName>
    </submittedName>
</protein>
<evidence type="ECO:0000259" key="1">
    <source>
        <dbReference type="PROSITE" id="PS50110"/>
    </source>
</evidence>
<dbReference type="InterPro" id="IPR001789">
    <property type="entry name" value="Sig_transdc_resp-reg_receiver"/>
</dbReference>
<organism evidence="4">
    <name type="scientific">hydrothermal vent metagenome</name>
    <dbReference type="NCBI Taxonomy" id="652676"/>
    <lineage>
        <taxon>unclassified sequences</taxon>
        <taxon>metagenomes</taxon>
        <taxon>ecological metagenomes</taxon>
    </lineage>
</organism>
<evidence type="ECO:0000313" key="4">
    <source>
        <dbReference type="EMBL" id="VAW61096.1"/>
    </source>
</evidence>
<sequence length="601" mass="67067">MVQLGNLNYSTMINVNSTGQGGHSGFDRTPVILVADDDPSIRLLLRHVMEQCGYHVIEAVNGLQAVELTVKQLPDLILMDAVMPELDGFRATEEIRKVPECQSITVLMATSLDDDQSVSRAFDVGACDYVTKPFNWSVLKHRVTRMLLAADAERKIRHIAYHDSLTGLPNRMLFIDRIDQAISRAQRENGQFALLFIDIDHFKVINDSMGHAAGDQLLNVVSQRLQGILRKSDTIARLGGDEFTVIVEGLQEAEWVVAVANNIIRILEAPVEINQQQVHVSGSIGIALYPQDGESFGVLLKNADTAMYKAKDKGRHTFQFYASEMSQKVMRRLELENEIRTALKQEEFVVYYQPKVNLKDNQYTGVEALVRWQHPQRGIIAPIEFVPLAEETGLIIQLDKWVIRTACEQFKKWCDSASTLQSLSVNISARHFKEGGLPEFCEEVLQSSQLAPGCLEIELTESALVDNYEGAKNILNKIHNMGICIALDDFGTGYASMSYLKEFPFDTVKLDRSFVKDVPDDEESTAIVNAMIQLSSALKLNTVGEGVETEQQRAYLADNNCVYAQGYLWSKPVDAQALEKIIFSDGDGLPVTSNFRGQANA</sequence>
<dbReference type="PROSITE" id="PS50887">
    <property type="entry name" value="GGDEF"/>
    <property type="match status" value="1"/>
</dbReference>
<dbReference type="Gene3D" id="3.40.50.2300">
    <property type="match status" value="1"/>
</dbReference>
<dbReference type="InterPro" id="IPR035919">
    <property type="entry name" value="EAL_sf"/>
</dbReference>
<dbReference type="SMART" id="SM00448">
    <property type="entry name" value="REC"/>
    <property type="match status" value="1"/>
</dbReference>
<reference evidence="4" key="1">
    <citation type="submission" date="2018-06" db="EMBL/GenBank/DDBJ databases">
        <authorList>
            <person name="Zhirakovskaya E."/>
        </authorList>
    </citation>
    <scope>NUCLEOTIDE SEQUENCE</scope>
</reference>
<dbReference type="InterPro" id="IPR000160">
    <property type="entry name" value="GGDEF_dom"/>
</dbReference>
<dbReference type="NCBIfam" id="TIGR00254">
    <property type="entry name" value="GGDEF"/>
    <property type="match status" value="1"/>
</dbReference>
<dbReference type="Gene3D" id="3.30.70.270">
    <property type="match status" value="1"/>
</dbReference>
<proteinExistence type="predicted"/>
<dbReference type="CDD" id="cd01948">
    <property type="entry name" value="EAL"/>
    <property type="match status" value="1"/>
</dbReference>
<dbReference type="Pfam" id="PF00072">
    <property type="entry name" value="Response_reg"/>
    <property type="match status" value="1"/>
</dbReference>
<dbReference type="AlphaFoldDB" id="A0A3B0XY17"/>
<name>A0A3B0XY17_9ZZZZ</name>
<dbReference type="Pfam" id="PF00563">
    <property type="entry name" value="EAL"/>
    <property type="match status" value="1"/>
</dbReference>
<dbReference type="Pfam" id="PF00990">
    <property type="entry name" value="GGDEF"/>
    <property type="match status" value="1"/>
</dbReference>
<feature type="domain" description="GGDEF" evidence="3">
    <location>
        <begin position="190"/>
        <end position="323"/>
    </location>
</feature>
<feature type="domain" description="EAL" evidence="2">
    <location>
        <begin position="332"/>
        <end position="586"/>
    </location>
</feature>
<dbReference type="SUPFAM" id="SSF55073">
    <property type="entry name" value="Nucleotide cyclase"/>
    <property type="match status" value="1"/>
</dbReference>
<dbReference type="Gene3D" id="3.20.20.450">
    <property type="entry name" value="EAL domain"/>
    <property type="match status" value="1"/>
</dbReference>
<dbReference type="InterPro" id="IPR052155">
    <property type="entry name" value="Biofilm_reg_signaling"/>
</dbReference>
<dbReference type="PANTHER" id="PTHR44757">
    <property type="entry name" value="DIGUANYLATE CYCLASE DGCP"/>
    <property type="match status" value="1"/>
</dbReference>
<evidence type="ECO:0000259" key="3">
    <source>
        <dbReference type="PROSITE" id="PS50887"/>
    </source>
</evidence>
<dbReference type="PROSITE" id="PS50110">
    <property type="entry name" value="RESPONSE_REGULATORY"/>
    <property type="match status" value="1"/>
</dbReference>
<dbReference type="FunFam" id="3.20.20.450:FF:000001">
    <property type="entry name" value="Cyclic di-GMP phosphodiesterase yahA"/>
    <property type="match status" value="1"/>
</dbReference>
<dbReference type="GO" id="GO:0000160">
    <property type="term" value="P:phosphorelay signal transduction system"/>
    <property type="evidence" value="ECO:0007669"/>
    <property type="project" value="InterPro"/>
</dbReference>
<accession>A0A3B0XY17</accession>
<dbReference type="EMBL" id="UOFG01000138">
    <property type="protein sequence ID" value="VAW61096.1"/>
    <property type="molecule type" value="Genomic_DNA"/>
</dbReference>
<dbReference type="SUPFAM" id="SSF52172">
    <property type="entry name" value="CheY-like"/>
    <property type="match status" value="1"/>
</dbReference>
<gene>
    <name evidence="4" type="ORF">MNBD_GAMMA11-3286</name>
</gene>
<dbReference type="PANTHER" id="PTHR44757:SF2">
    <property type="entry name" value="BIOFILM ARCHITECTURE MAINTENANCE PROTEIN MBAA"/>
    <property type="match status" value="1"/>
</dbReference>
<dbReference type="PROSITE" id="PS50883">
    <property type="entry name" value="EAL"/>
    <property type="match status" value="1"/>
</dbReference>